<protein>
    <recommendedName>
        <fullName evidence="3">NADPH-dependent FMN reductase-like domain-containing protein</fullName>
    </recommendedName>
</protein>
<dbReference type="InterPro" id="IPR051796">
    <property type="entry name" value="ISF_SsuE-like"/>
</dbReference>
<dbReference type="AlphaFoldDB" id="A0A2M7VG52"/>
<evidence type="ECO:0000256" key="2">
    <source>
        <dbReference type="ARBA" id="ARBA00022643"/>
    </source>
</evidence>
<dbReference type="InterPro" id="IPR005025">
    <property type="entry name" value="FMN_Rdtase-like_dom"/>
</dbReference>
<accession>A0A2M7VG52</accession>
<dbReference type="GO" id="GO:0016491">
    <property type="term" value="F:oxidoreductase activity"/>
    <property type="evidence" value="ECO:0007669"/>
    <property type="project" value="InterPro"/>
</dbReference>
<dbReference type="PANTHER" id="PTHR43278">
    <property type="entry name" value="NAD(P)H-DEPENDENT FMN-CONTAINING OXIDOREDUCTASE YWQN-RELATED"/>
    <property type="match status" value="1"/>
</dbReference>
<dbReference type="Proteomes" id="UP000230405">
    <property type="component" value="Unassembled WGS sequence"/>
</dbReference>
<comment type="caution">
    <text evidence="4">The sequence shown here is derived from an EMBL/GenBank/DDBJ whole genome shotgun (WGS) entry which is preliminary data.</text>
</comment>
<dbReference type="SUPFAM" id="SSF52218">
    <property type="entry name" value="Flavoproteins"/>
    <property type="match status" value="1"/>
</dbReference>
<feature type="domain" description="NADPH-dependent FMN reductase-like" evidence="3">
    <location>
        <begin position="1"/>
        <end position="156"/>
    </location>
</feature>
<dbReference type="EMBL" id="PFPO01000015">
    <property type="protein sequence ID" value="PIZ99693.1"/>
    <property type="molecule type" value="Genomic_DNA"/>
</dbReference>
<proteinExistence type="predicted"/>
<evidence type="ECO:0000259" key="3">
    <source>
        <dbReference type="Pfam" id="PF03358"/>
    </source>
</evidence>
<keyword evidence="1" id="KW-0285">Flavoprotein</keyword>
<evidence type="ECO:0000313" key="4">
    <source>
        <dbReference type="EMBL" id="PIZ99693.1"/>
    </source>
</evidence>
<organism evidence="4 5">
    <name type="scientific">Candidatus Komeilibacteria bacterium CG_4_10_14_0_2_um_filter_37_10</name>
    <dbReference type="NCBI Taxonomy" id="1974470"/>
    <lineage>
        <taxon>Bacteria</taxon>
        <taxon>Candidatus Komeiliibacteriota</taxon>
    </lineage>
</organism>
<gene>
    <name evidence="4" type="ORF">COX77_00820</name>
</gene>
<dbReference type="Gene3D" id="3.40.50.360">
    <property type="match status" value="1"/>
</dbReference>
<name>A0A2M7VG52_9BACT</name>
<dbReference type="InterPro" id="IPR029039">
    <property type="entry name" value="Flavoprotein-like_sf"/>
</dbReference>
<reference evidence="5" key="1">
    <citation type="submission" date="2017-09" db="EMBL/GenBank/DDBJ databases">
        <title>Depth-based differentiation of microbial function through sediment-hosted aquifers and enrichment of novel symbionts in the deep terrestrial subsurface.</title>
        <authorList>
            <person name="Probst A.J."/>
            <person name="Ladd B."/>
            <person name="Jarett J.K."/>
            <person name="Geller-Mcgrath D.E."/>
            <person name="Sieber C.M.K."/>
            <person name="Emerson J.B."/>
            <person name="Anantharaman K."/>
            <person name="Thomas B.C."/>
            <person name="Malmstrom R."/>
            <person name="Stieglmeier M."/>
            <person name="Klingl A."/>
            <person name="Woyke T."/>
            <person name="Ryan C.M."/>
            <person name="Banfield J.F."/>
        </authorList>
    </citation>
    <scope>NUCLEOTIDE SEQUENCE [LARGE SCALE GENOMIC DNA]</scope>
</reference>
<keyword evidence="2" id="KW-0288">FMN</keyword>
<dbReference type="Pfam" id="PF03358">
    <property type="entry name" value="FMN_red"/>
    <property type="match status" value="1"/>
</dbReference>
<evidence type="ECO:0000313" key="5">
    <source>
        <dbReference type="Proteomes" id="UP000230405"/>
    </source>
</evidence>
<sequence length="179" mass="20788">MKILLVNGSHRAGNTDLVLARVVVKLESLNIEYRQLILRDIEMKYPDGCEDCANLLPCPHILDQFALEIEPTLRDYDLYIITTPTYCDAITPLLKTFFDRIVFWCHEDRNYWSGKKMALIAHGMADEHSWSSIESWLQGVCRWSECQYQGSLQFHSDSKVGQIDLTEEQIDQFIQKITN</sequence>
<evidence type="ECO:0000256" key="1">
    <source>
        <dbReference type="ARBA" id="ARBA00022630"/>
    </source>
</evidence>
<dbReference type="PANTHER" id="PTHR43278:SF2">
    <property type="entry name" value="IRON-SULFUR FLAVOPROTEIN"/>
    <property type="match status" value="1"/>
</dbReference>